<dbReference type="InterPro" id="IPR036013">
    <property type="entry name" value="Band_7/SPFH_dom_sf"/>
</dbReference>
<dbReference type="Proteomes" id="UP000469011">
    <property type="component" value="Unassembled WGS sequence"/>
</dbReference>
<proteinExistence type="inferred from homology"/>
<keyword evidence="5" id="KW-0472">Membrane</keyword>
<evidence type="ECO:0000256" key="5">
    <source>
        <dbReference type="ARBA" id="ARBA00023136"/>
    </source>
</evidence>
<evidence type="ECO:0000256" key="1">
    <source>
        <dbReference type="ARBA" id="ARBA00004167"/>
    </source>
</evidence>
<comment type="subcellular location">
    <subcellularLocation>
        <location evidence="1">Membrane</location>
        <topology evidence="1">Single-pass membrane protein</topology>
    </subcellularLocation>
</comment>
<feature type="compositionally biased region" description="Polar residues" evidence="6">
    <location>
        <begin position="311"/>
        <end position="336"/>
    </location>
</feature>
<dbReference type="SUPFAM" id="SSF117892">
    <property type="entry name" value="Band 7/SPFH domain"/>
    <property type="match status" value="1"/>
</dbReference>
<feature type="compositionally biased region" description="Low complexity" evidence="6">
    <location>
        <begin position="356"/>
        <end position="386"/>
    </location>
</feature>
<keyword evidence="8" id="KW-0378">Hydrolase</keyword>
<dbReference type="CDD" id="cd03405">
    <property type="entry name" value="SPFH_HflC"/>
    <property type="match status" value="1"/>
</dbReference>
<gene>
    <name evidence="8" type="ORF">GTK09_15190</name>
</gene>
<dbReference type="Pfam" id="PF01145">
    <property type="entry name" value="Band_7"/>
    <property type="match status" value="1"/>
</dbReference>
<evidence type="ECO:0000256" key="6">
    <source>
        <dbReference type="SAM" id="MobiDB-lite"/>
    </source>
</evidence>
<dbReference type="GO" id="GO:0016020">
    <property type="term" value="C:membrane"/>
    <property type="evidence" value="ECO:0007669"/>
    <property type="project" value="UniProtKB-SubCell"/>
</dbReference>
<evidence type="ECO:0000259" key="7">
    <source>
        <dbReference type="SMART" id="SM00244"/>
    </source>
</evidence>
<evidence type="ECO:0000256" key="2">
    <source>
        <dbReference type="ARBA" id="ARBA00007862"/>
    </source>
</evidence>
<feature type="domain" description="Band 7" evidence="7">
    <location>
        <begin position="21"/>
        <end position="188"/>
    </location>
</feature>
<comment type="similarity">
    <text evidence="2">Belongs to the band 7/mec-2 family. HflC subfamily.</text>
</comment>
<protein>
    <submittedName>
        <fullName evidence="8">Protease modulator HflC</fullName>
    </submittedName>
</protein>
<dbReference type="AlphaFoldDB" id="A0A6N9TA28"/>
<dbReference type="EMBL" id="JAAAMG010000012">
    <property type="protein sequence ID" value="NDW05768.1"/>
    <property type="molecule type" value="Genomic_DNA"/>
</dbReference>
<dbReference type="PANTHER" id="PTHR42911:SF1">
    <property type="entry name" value="MODULATOR OF FTSH PROTEASE HFLC"/>
    <property type="match status" value="1"/>
</dbReference>
<sequence>MANRFYAVLIVLAVGALLLWNSVFVVNEREQAIVLRFGEIRRVVDEPGLYFKSPFSFIGADNVQMLPDRLLRFDLEDIRVQVSGGKFYEVDAFLVYNISDAAKFRQTVSGSMLQAEQRLRTRLDAALRRVYGLRGFEAALSDERGEMMRQVRDEIRQDAASLGVTIDDVRIRRTDLTQEVSQQTYERMKAERLAEAERLRARGQVAAREIRAAADREVTETVATARKESEIIKGQGEAERSGIFANVYQNDPEFFDFYRSMQAYRTSLENSGTTMVLSPDSEFFRYFNGEGGRGGIQNSPRAAPSEREDASPQSSAPESPTPPDDQSSAVQPSGGTTPAGVVSPSGGASGDGAEQGTAAPAGADDAASASAATPALPAADAGTTAPSDPSDTDAASPQELAEPATAGDPQGAAPTTVQ</sequence>
<evidence type="ECO:0000313" key="8">
    <source>
        <dbReference type="EMBL" id="NDW05768.1"/>
    </source>
</evidence>
<reference evidence="8 9" key="1">
    <citation type="submission" date="2020-01" db="EMBL/GenBank/DDBJ databases">
        <title>Jiella pacifica sp. nov.</title>
        <authorList>
            <person name="Xue Z."/>
            <person name="Zhu S."/>
            <person name="Chen J."/>
            <person name="Yang J."/>
        </authorList>
    </citation>
    <scope>NUCLEOTIDE SEQUENCE [LARGE SCALE GENOMIC DNA]</scope>
    <source>
        <strain evidence="8 9">40Bstr34</strain>
    </source>
</reference>
<name>A0A6N9TA28_9HYPH</name>
<keyword evidence="8" id="KW-0645">Protease</keyword>
<comment type="caution">
    <text evidence="8">The sequence shown here is derived from an EMBL/GenBank/DDBJ whole genome shotgun (WGS) entry which is preliminary data.</text>
</comment>
<evidence type="ECO:0000256" key="3">
    <source>
        <dbReference type="ARBA" id="ARBA00022692"/>
    </source>
</evidence>
<dbReference type="GO" id="GO:0006508">
    <property type="term" value="P:proteolysis"/>
    <property type="evidence" value="ECO:0007669"/>
    <property type="project" value="UniProtKB-KW"/>
</dbReference>
<dbReference type="GO" id="GO:0008233">
    <property type="term" value="F:peptidase activity"/>
    <property type="evidence" value="ECO:0007669"/>
    <property type="project" value="UniProtKB-KW"/>
</dbReference>
<accession>A0A6N9TA28</accession>
<evidence type="ECO:0000313" key="9">
    <source>
        <dbReference type="Proteomes" id="UP000469011"/>
    </source>
</evidence>
<evidence type="ECO:0000256" key="4">
    <source>
        <dbReference type="ARBA" id="ARBA00022989"/>
    </source>
</evidence>
<dbReference type="InterPro" id="IPR010200">
    <property type="entry name" value="HflC"/>
</dbReference>
<keyword evidence="3" id="KW-0812">Transmembrane</keyword>
<dbReference type="PANTHER" id="PTHR42911">
    <property type="entry name" value="MODULATOR OF FTSH PROTEASE HFLC"/>
    <property type="match status" value="1"/>
</dbReference>
<dbReference type="InterPro" id="IPR001107">
    <property type="entry name" value="Band_7"/>
</dbReference>
<keyword evidence="4" id="KW-1133">Transmembrane helix</keyword>
<keyword evidence="9" id="KW-1185">Reference proteome</keyword>
<dbReference type="Gene3D" id="3.30.479.30">
    <property type="entry name" value="Band 7 domain"/>
    <property type="match status" value="1"/>
</dbReference>
<dbReference type="SMART" id="SM00244">
    <property type="entry name" value="PHB"/>
    <property type="match status" value="1"/>
</dbReference>
<organism evidence="8 9">
    <name type="scientific">Jiella pacifica</name>
    <dbReference type="NCBI Taxonomy" id="2696469"/>
    <lineage>
        <taxon>Bacteria</taxon>
        <taxon>Pseudomonadati</taxon>
        <taxon>Pseudomonadota</taxon>
        <taxon>Alphaproteobacteria</taxon>
        <taxon>Hyphomicrobiales</taxon>
        <taxon>Aurantimonadaceae</taxon>
        <taxon>Jiella</taxon>
    </lineage>
</organism>
<feature type="region of interest" description="Disordered" evidence="6">
    <location>
        <begin position="288"/>
        <end position="418"/>
    </location>
</feature>